<feature type="transmembrane region" description="Helical" evidence="1">
    <location>
        <begin position="225"/>
        <end position="244"/>
    </location>
</feature>
<evidence type="ECO:0000313" key="2">
    <source>
        <dbReference type="EMBL" id="SES29270.1"/>
    </source>
</evidence>
<evidence type="ECO:0000313" key="3">
    <source>
        <dbReference type="Proteomes" id="UP000199051"/>
    </source>
</evidence>
<dbReference type="STRING" id="155974.SAMN04487818_109388"/>
<feature type="transmembrane region" description="Helical" evidence="1">
    <location>
        <begin position="141"/>
        <end position="162"/>
    </location>
</feature>
<reference evidence="3" key="1">
    <citation type="submission" date="2016-10" db="EMBL/GenBank/DDBJ databases">
        <authorList>
            <person name="Varghese N."/>
            <person name="Submissions S."/>
        </authorList>
    </citation>
    <scope>NUCLEOTIDE SEQUENCE [LARGE SCALE GENOMIC DNA]</scope>
    <source>
        <strain evidence="3">DSM 44260</strain>
    </source>
</reference>
<keyword evidence="1" id="KW-0472">Membrane</keyword>
<organism evidence="2 3">
    <name type="scientific">Actinokineospora terrae</name>
    <dbReference type="NCBI Taxonomy" id="155974"/>
    <lineage>
        <taxon>Bacteria</taxon>
        <taxon>Bacillati</taxon>
        <taxon>Actinomycetota</taxon>
        <taxon>Actinomycetes</taxon>
        <taxon>Pseudonocardiales</taxon>
        <taxon>Pseudonocardiaceae</taxon>
        <taxon>Actinokineospora</taxon>
    </lineage>
</organism>
<evidence type="ECO:0000256" key="1">
    <source>
        <dbReference type="SAM" id="Phobius"/>
    </source>
</evidence>
<proteinExistence type="predicted"/>
<accession>A0A1H9W5M6</accession>
<dbReference type="AlphaFoldDB" id="A0A1H9W5M6"/>
<dbReference type="RefSeq" id="WP_092782179.1">
    <property type="nucleotide sequence ID" value="NZ_FOGI01000009.1"/>
</dbReference>
<keyword evidence="1" id="KW-1133">Transmembrane helix</keyword>
<protein>
    <submittedName>
        <fullName evidence="2">ABC-2 type transport system permease protein</fullName>
    </submittedName>
</protein>
<dbReference type="Proteomes" id="UP000199051">
    <property type="component" value="Unassembled WGS sequence"/>
</dbReference>
<gene>
    <name evidence="2" type="ORF">SAMN04487818_109388</name>
</gene>
<name>A0A1H9W5M6_9PSEU</name>
<feature type="transmembrane region" description="Helical" evidence="1">
    <location>
        <begin position="169"/>
        <end position="190"/>
    </location>
</feature>
<feature type="transmembrane region" description="Helical" evidence="1">
    <location>
        <begin position="95"/>
        <end position="121"/>
    </location>
</feature>
<keyword evidence="1" id="KW-0812">Transmembrane</keyword>
<sequence>MSVLNAERIKLLSTRSPWWCALLAIALPVGLTALIASQAQIQPGDAGNGVYITQMLSSLGRAVVLVMAALSITSEYRFGTIRSTFQVVPHRATALLAKTAVTAIPAMLIGAAVGFGSWAVFQAINSFPELALDTAQDWRAVAGQVLVFGITAVLALGVGMLIRQTAGAVAVLLVYALLVEGLIGLIPKIGDDIQHWLPFFAADRFLGLQDDIPQLRDLPLGPWGYLAYFAAVAAAVLAAGILSAQRRDA</sequence>
<dbReference type="EMBL" id="FOGI01000009">
    <property type="protein sequence ID" value="SES29270.1"/>
    <property type="molecule type" value="Genomic_DNA"/>
</dbReference>
<feature type="transmembrane region" description="Helical" evidence="1">
    <location>
        <begin position="55"/>
        <end position="74"/>
    </location>
</feature>
<keyword evidence="3" id="KW-1185">Reference proteome</keyword>